<sequence>MLVTTILVQSPIFLEICPDRLAQARRLYAEFRIEGIWKNDYSLFIRPHHNVLNFSEWQHLGRFRTAIIFAMQAPKLRKNLKKIMFTPSWVGKKTVTRQKLYSGAFDFCNFLERIGELPSLECIDIVVEGASQGGLWYDGSGFAVLPTNIDGRKTGYQIGDLTYMVYHFILQHNFVSWGEKVPKLRCVKVILPRSRYYEAWAS</sequence>
<dbReference type="OrthoDB" id="10516267at2759"/>
<proteinExistence type="predicted"/>
<gene>
    <name evidence="1" type="ORF">IFR04_009852</name>
</gene>
<evidence type="ECO:0000313" key="2">
    <source>
        <dbReference type="Proteomes" id="UP000664132"/>
    </source>
</evidence>
<dbReference type="EMBL" id="JAFJYH010000167">
    <property type="protein sequence ID" value="KAG4417011.1"/>
    <property type="molecule type" value="Genomic_DNA"/>
</dbReference>
<accession>A0A8H7W457</accession>
<dbReference type="Proteomes" id="UP000664132">
    <property type="component" value="Unassembled WGS sequence"/>
</dbReference>
<name>A0A8H7W457_9HELO</name>
<comment type="caution">
    <text evidence="1">The sequence shown here is derived from an EMBL/GenBank/DDBJ whole genome shotgun (WGS) entry which is preliminary data.</text>
</comment>
<organism evidence="1 2">
    <name type="scientific">Cadophora malorum</name>
    <dbReference type="NCBI Taxonomy" id="108018"/>
    <lineage>
        <taxon>Eukaryota</taxon>
        <taxon>Fungi</taxon>
        <taxon>Dikarya</taxon>
        <taxon>Ascomycota</taxon>
        <taxon>Pezizomycotina</taxon>
        <taxon>Leotiomycetes</taxon>
        <taxon>Helotiales</taxon>
        <taxon>Ploettnerulaceae</taxon>
        <taxon>Cadophora</taxon>
    </lineage>
</organism>
<keyword evidence="2" id="KW-1185">Reference proteome</keyword>
<reference evidence="1" key="1">
    <citation type="submission" date="2021-02" db="EMBL/GenBank/DDBJ databases">
        <title>Genome sequence Cadophora malorum strain M34.</title>
        <authorList>
            <person name="Stefanovic E."/>
            <person name="Vu D."/>
            <person name="Scully C."/>
            <person name="Dijksterhuis J."/>
            <person name="Roader J."/>
            <person name="Houbraken J."/>
        </authorList>
    </citation>
    <scope>NUCLEOTIDE SEQUENCE</scope>
    <source>
        <strain evidence="1">M34</strain>
    </source>
</reference>
<protein>
    <submittedName>
        <fullName evidence="1">Uncharacterized protein</fullName>
    </submittedName>
</protein>
<evidence type="ECO:0000313" key="1">
    <source>
        <dbReference type="EMBL" id="KAG4417011.1"/>
    </source>
</evidence>
<dbReference type="AlphaFoldDB" id="A0A8H7W457"/>